<dbReference type="InterPro" id="IPR003591">
    <property type="entry name" value="Leu-rich_rpt_typical-subtyp"/>
</dbReference>
<keyword evidence="9" id="KW-0677">Repeat</keyword>
<dbReference type="GO" id="GO:0004674">
    <property type="term" value="F:protein serine/threonine kinase activity"/>
    <property type="evidence" value="ECO:0007669"/>
    <property type="project" value="UniProtKB-KW"/>
</dbReference>
<comment type="catalytic activity">
    <reaction evidence="17">
        <text>L-seryl-[protein] + ATP = O-phospho-L-seryl-[protein] + ADP + H(+)</text>
        <dbReference type="Rhea" id="RHEA:17989"/>
        <dbReference type="Rhea" id="RHEA-COMP:9863"/>
        <dbReference type="Rhea" id="RHEA-COMP:11604"/>
        <dbReference type="ChEBI" id="CHEBI:15378"/>
        <dbReference type="ChEBI" id="CHEBI:29999"/>
        <dbReference type="ChEBI" id="CHEBI:30616"/>
        <dbReference type="ChEBI" id="CHEBI:83421"/>
        <dbReference type="ChEBI" id="CHEBI:456216"/>
        <dbReference type="EC" id="2.7.11.1"/>
    </reaction>
</comment>
<evidence type="ECO:0000313" key="20">
    <source>
        <dbReference type="Proteomes" id="UP000327085"/>
    </source>
</evidence>
<dbReference type="SMART" id="SM00220">
    <property type="entry name" value="S_TKc"/>
    <property type="match status" value="1"/>
</dbReference>
<name>A0A5E4G931_PRUDU</name>
<evidence type="ECO:0000256" key="4">
    <source>
        <dbReference type="ARBA" id="ARBA00022527"/>
    </source>
</evidence>
<dbReference type="Proteomes" id="UP000327085">
    <property type="component" value="Chromosome 7"/>
</dbReference>
<dbReference type="InterPro" id="IPR001611">
    <property type="entry name" value="Leu-rich_rpt"/>
</dbReference>
<dbReference type="GO" id="GO:0005524">
    <property type="term" value="F:ATP binding"/>
    <property type="evidence" value="ECO:0007669"/>
    <property type="project" value="UniProtKB-KW"/>
</dbReference>
<protein>
    <recommendedName>
        <fullName evidence="2">non-specific serine/threonine protein kinase</fullName>
        <ecNumber evidence="2">2.7.11.1</ecNumber>
    </recommendedName>
</protein>
<keyword evidence="14" id="KW-0472">Membrane</keyword>
<keyword evidence="10" id="KW-0547">Nucleotide-binding</keyword>
<evidence type="ECO:0000256" key="6">
    <source>
        <dbReference type="ARBA" id="ARBA00022679"/>
    </source>
</evidence>
<evidence type="ECO:0000256" key="12">
    <source>
        <dbReference type="ARBA" id="ARBA00022840"/>
    </source>
</evidence>
<keyword evidence="6" id="KW-0808">Transferase</keyword>
<keyword evidence="8" id="KW-0732">Signal</keyword>
<dbReference type="FunFam" id="3.80.10.10:FF:000383">
    <property type="entry name" value="Leucine-rich repeat receptor protein kinase EMS1"/>
    <property type="match status" value="1"/>
</dbReference>
<keyword evidence="5" id="KW-0433">Leucine-rich repeat</keyword>
<dbReference type="AlphaFoldDB" id="A0A5E4G931"/>
<dbReference type="PROSITE" id="PS50011">
    <property type="entry name" value="PROTEIN_KINASE_DOM"/>
    <property type="match status" value="1"/>
</dbReference>
<dbReference type="PANTHER" id="PTHR48005">
    <property type="entry name" value="LEUCINE RICH REPEAT KINASE 2"/>
    <property type="match status" value="1"/>
</dbReference>
<dbReference type="PROSITE" id="PS00109">
    <property type="entry name" value="PROTEIN_KINASE_TYR"/>
    <property type="match status" value="1"/>
</dbReference>
<evidence type="ECO:0000256" key="13">
    <source>
        <dbReference type="ARBA" id="ARBA00022989"/>
    </source>
</evidence>
<dbReference type="OMA" id="IRIRLEH"/>
<evidence type="ECO:0000313" key="19">
    <source>
        <dbReference type="EMBL" id="VVA36256.1"/>
    </source>
</evidence>
<feature type="domain" description="Protein kinase" evidence="18">
    <location>
        <begin position="184"/>
        <end position="532"/>
    </location>
</feature>
<dbReference type="Gene3D" id="3.80.10.10">
    <property type="entry name" value="Ribonuclease Inhibitor"/>
    <property type="match status" value="2"/>
</dbReference>
<dbReference type="PRINTS" id="PR00019">
    <property type="entry name" value="LEURICHRPT"/>
</dbReference>
<keyword evidence="13" id="KW-1133">Transmembrane helix</keyword>
<evidence type="ECO:0000256" key="10">
    <source>
        <dbReference type="ARBA" id="ARBA00022741"/>
    </source>
</evidence>
<keyword evidence="4" id="KW-0723">Serine/threonine-protein kinase</keyword>
<dbReference type="InterPro" id="IPR008266">
    <property type="entry name" value="Tyr_kinase_AS"/>
</dbReference>
<dbReference type="Pfam" id="PF13855">
    <property type="entry name" value="LRR_8"/>
    <property type="match status" value="1"/>
</dbReference>
<dbReference type="EC" id="2.7.11.1" evidence="2"/>
<keyword evidence="7" id="KW-0812">Transmembrane</keyword>
<reference evidence="20" key="1">
    <citation type="journal article" date="2020" name="Plant J.">
        <title>Transposons played a major role in the diversification between the closely related almond and peach genomes: results from the almond genome sequence.</title>
        <authorList>
            <person name="Alioto T."/>
            <person name="Alexiou K.G."/>
            <person name="Bardil A."/>
            <person name="Barteri F."/>
            <person name="Castanera R."/>
            <person name="Cruz F."/>
            <person name="Dhingra A."/>
            <person name="Duval H."/>
            <person name="Fernandez I Marti A."/>
            <person name="Frias L."/>
            <person name="Galan B."/>
            <person name="Garcia J.L."/>
            <person name="Howad W."/>
            <person name="Gomez-Garrido J."/>
            <person name="Gut M."/>
            <person name="Julca I."/>
            <person name="Morata J."/>
            <person name="Puigdomenech P."/>
            <person name="Ribeca P."/>
            <person name="Rubio Cabetas M.J."/>
            <person name="Vlasova A."/>
            <person name="Wirthensohn M."/>
            <person name="Garcia-Mas J."/>
            <person name="Gabaldon T."/>
            <person name="Casacuberta J.M."/>
            <person name="Arus P."/>
        </authorList>
    </citation>
    <scope>NUCLEOTIDE SEQUENCE [LARGE SCALE GENOMIC DNA]</scope>
    <source>
        <strain evidence="20">cv. Texas</strain>
    </source>
</reference>
<comment type="catalytic activity">
    <reaction evidence="16">
        <text>L-threonyl-[protein] + ATP = O-phospho-L-threonyl-[protein] + ADP + H(+)</text>
        <dbReference type="Rhea" id="RHEA:46608"/>
        <dbReference type="Rhea" id="RHEA-COMP:11060"/>
        <dbReference type="Rhea" id="RHEA-COMP:11605"/>
        <dbReference type="ChEBI" id="CHEBI:15378"/>
        <dbReference type="ChEBI" id="CHEBI:30013"/>
        <dbReference type="ChEBI" id="CHEBI:30616"/>
        <dbReference type="ChEBI" id="CHEBI:61977"/>
        <dbReference type="ChEBI" id="CHEBI:456216"/>
        <dbReference type="EC" id="2.7.11.1"/>
    </reaction>
</comment>
<dbReference type="InterPro" id="IPR000719">
    <property type="entry name" value="Prot_kinase_dom"/>
</dbReference>
<dbReference type="Gramene" id="VVA36256">
    <property type="protein sequence ID" value="VVA36256"/>
    <property type="gene ID" value="Prudul26B001272"/>
</dbReference>
<dbReference type="SUPFAM" id="SSF52047">
    <property type="entry name" value="RNI-like"/>
    <property type="match status" value="1"/>
</dbReference>
<evidence type="ECO:0000256" key="1">
    <source>
        <dbReference type="ARBA" id="ARBA00004236"/>
    </source>
</evidence>
<dbReference type="InterPro" id="IPR011009">
    <property type="entry name" value="Kinase-like_dom_sf"/>
</dbReference>
<dbReference type="Pfam" id="PF00560">
    <property type="entry name" value="LRR_1"/>
    <property type="match status" value="4"/>
</dbReference>
<keyword evidence="15" id="KW-0325">Glycoprotein</keyword>
<keyword evidence="12" id="KW-0067">ATP-binding</keyword>
<evidence type="ECO:0000256" key="7">
    <source>
        <dbReference type="ARBA" id="ARBA00022692"/>
    </source>
</evidence>
<evidence type="ECO:0000256" key="3">
    <source>
        <dbReference type="ARBA" id="ARBA00022475"/>
    </source>
</evidence>
<evidence type="ECO:0000256" key="9">
    <source>
        <dbReference type="ARBA" id="ARBA00022737"/>
    </source>
</evidence>
<dbReference type="EMBL" id="CABIKO010000441">
    <property type="protein sequence ID" value="VVA36256.1"/>
    <property type="molecule type" value="Genomic_DNA"/>
</dbReference>
<evidence type="ECO:0000256" key="14">
    <source>
        <dbReference type="ARBA" id="ARBA00023136"/>
    </source>
</evidence>
<evidence type="ECO:0000256" key="16">
    <source>
        <dbReference type="ARBA" id="ARBA00047899"/>
    </source>
</evidence>
<proteinExistence type="predicted"/>
<evidence type="ECO:0000256" key="8">
    <source>
        <dbReference type="ARBA" id="ARBA00022729"/>
    </source>
</evidence>
<dbReference type="Pfam" id="PF00069">
    <property type="entry name" value="Pkinase"/>
    <property type="match status" value="1"/>
</dbReference>
<dbReference type="GO" id="GO:0005886">
    <property type="term" value="C:plasma membrane"/>
    <property type="evidence" value="ECO:0007669"/>
    <property type="project" value="UniProtKB-SubCell"/>
</dbReference>
<dbReference type="InterPro" id="IPR032675">
    <property type="entry name" value="LRR_dom_sf"/>
</dbReference>
<dbReference type="FunFam" id="3.80.10.10:FF:000041">
    <property type="entry name" value="LRR receptor-like serine/threonine-protein kinase ERECTA"/>
    <property type="match status" value="1"/>
</dbReference>
<dbReference type="Gene3D" id="1.10.510.10">
    <property type="entry name" value="Transferase(Phosphotransferase) domain 1"/>
    <property type="match status" value="1"/>
</dbReference>
<dbReference type="PANTHER" id="PTHR48005:SF16">
    <property type="entry name" value="MDIS1-INTERACTING RECEPTOR LIKE KINASE 2-LIKE ISOFORM X1"/>
    <property type="match status" value="1"/>
</dbReference>
<evidence type="ECO:0000256" key="17">
    <source>
        <dbReference type="ARBA" id="ARBA00048679"/>
    </source>
</evidence>
<organism evidence="19 20">
    <name type="scientific">Prunus dulcis</name>
    <name type="common">Almond</name>
    <name type="synonym">Amygdalus dulcis</name>
    <dbReference type="NCBI Taxonomy" id="3755"/>
    <lineage>
        <taxon>Eukaryota</taxon>
        <taxon>Viridiplantae</taxon>
        <taxon>Streptophyta</taxon>
        <taxon>Embryophyta</taxon>
        <taxon>Tracheophyta</taxon>
        <taxon>Spermatophyta</taxon>
        <taxon>Magnoliopsida</taxon>
        <taxon>eudicotyledons</taxon>
        <taxon>Gunneridae</taxon>
        <taxon>Pentapetalae</taxon>
        <taxon>rosids</taxon>
        <taxon>fabids</taxon>
        <taxon>Rosales</taxon>
        <taxon>Rosaceae</taxon>
        <taxon>Amygdaloideae</taxon>
        <taxon>Amygdaleae</taxon>
        <taxon>Prunus</taxon>
    </lineage>
</organism>
<comment type="subcellular location">
    <subcellularLocation>
        <location evidence="1">Cell membrane</location>
    </subcellularLocation>
</comment>
<sequence>MKSLVGLYLYNNQLNGSIPRSLGELTSLTTLYLYGNQLSGTIPNKIGNVKSLVDLDLSQNQLNATTNNFSGPIPKTLKTCTSLFGVHLQGNQLTDNMSEYFGVYSNLDFIDVSHNNLYGEVSNNREQCAQLKTLRLARNNLTGSIPAEIGNATQNHELYLSLNHLPGMIPKEFGRLSSLVKLVLKLYSSVLLSNFYNVSSIPSEFGSLLDLEYIDLSTNKLNESIPSIVGDLFRLHYLNLSNKKLVQAIPLELQKLVQLTDLDLSHNSLEGFIPKNFQDMRRLLYVDVSYNQLEGPLPNNSALREAPPEALKGNKGLWGKVGALLPPCNEHGSKKHRKRYLERGSLASLLGKDDEAKELGWSKMVNIVKGVAHALSCMHHDCLPPIVHRDISSNNILLDSEYEACVSDFGIAKFLNLDSANCTAVTGTYGYVAPELAYTMEVTEKCNVHSFGVVTLEIIMGRHPGDVFSSISSEASSSSSSSFASPAPEMPISDVLDQRISPSTKQEAEEVVSLVKIAFASLNPSPQCHPMMKKFSQLLSSTQRLHLSKPLHMKTFGELLALDGFTT</sequence>
<keyword evidence="3" id="KW-1003">Cell membrane</keyword>
<evidence type="ECO:0000256" key="11">
    <source>
        <dbReference type="ARBA" id="ARBA00022777"/>
    </source>
</evidence>
<dbReference type="FunFam" id="1.10.510.10:FF:000445">
    <property type="entry name" value="MDIS1-interacting receptor like kinase 2"/>
    <property type="match status" value="1"/>
</dbReference>
<evidence type="ECO:0000256" key="15">
    <source>
        <dbReference type="ARBA" id="ARBA00023180"/>
    </source>
</evidence>
<evidence type="ECO:0000256" key="5">
    <source>
        <dbReference type="ARBA" id="ARBA00022614"/>
    </source>
</evidence>
<dbReference type="SUPFAM" id="SSF56112">
    <property type="entry name" value="Protein kinase-like (PK-like)"/>
    <property type="match status" value="1"/>
</dbReference>
<gene>
    <name evidence="19" type="ORF">ALMOND_2B001272</name>
</gene>
<evidence type="ECO:0000256" key="2">
    <source>
        <dbReference type="ARBA" id="ARBA00012513"/>
    </source>
</evidence>
<dbReference type="InParanoid" id="A0A5E4G931"/>
<accession>A0A5E4G931</accession>
<dbReference type="InterPro" id="IPR051420">
    <property type="entry name" value="Ser_Thr_Kinases_DiverseReg"/>
</dbReference>
<keyword evidence="19" id="KW-0675">Receptor</keyword>
<dbReference type="SMART" id="SM00369">
    <property type="entry name" value="LRR_TYP"/>
    <property type="match status" value="4"/>
</dbReference>
<evidence type="ECO:0000259" key="18">
    <source>
        <dbReference type="PROSITE" id="PS50011"/>
    </source>
</evidence>
<keyword evidence="11" id="KW-0418">Kinase</keyword>